<keyword evidence="6" id="KW-1133">Transmembrane helix</keyword>
<dbReference type="PRINTS" id="PR00709">
    <property type="entry name" value="AVIDIN"/>
</dbReference>
<dbReference type="AlphaFoldDB" id="A0ABD3V3Y3"/>
<evidence type="ECO:0000256" key="6">
    <source>
        <dbReference type="SAM" id="Phobius"/>
    </source>
</evidence>
<keyword evidence="4" id="KW-0732">Signal</keyword>
<feature type="transmembrane region" description="Helical" evidence="6">
    <location>
        <begin position="6"/>
        <end position="32"/>
    </location>
</feature>
<accession>A0ABD3V3Y3</accession>
<dbReference type="SUPFAM" id="SSF50876">
    <property type="entry name" value="Avidin/streptavidin"/>
    <property type="match status" value="1"/>
</dbReference>
<keyword evidence="8" id="KW-1185">Reference proteome</keyword>
<dbReference type="GO" id="GO:0005576">
    <property type="term" value="C:extracellular region"/>
    <property type="evidence" value="ECO:0007669"/>
    <property type="project" value="UniProtKB-SubCell"/>
</dbReference>
<name>A0ABD3V3Y3_SINWO</name>
<dbReference type="InterPro" id="IPR005469">
    <property type="entry name" value="Avidin"/>
</dbReference>
<dbReference type="Proteomes" id="UP001634394">
    <property type="component" value="Unassembled WGS sequence"/>
</dbReference>
<comment type="subcellular location">
    <subcellularLocation>
        <location evidence="1">Secreted</location>
    </subcellularLocation>
</comment>
<protein>
    <submittedName>
        <fullName evidence="7">Uncharacterized protein</fullName>
    </submittedName>
</protein>
<sequence>MQSTFIIYYFLSVICNLTFMKIWKIIIVYVQINLGKNQGDSRDYCGITGSWKNELGSVIELSCENGNLVGKYRSAVGEAKECYDLSGRYTMTGAEHQDIIFGFSVAWNNDISGNSNSTTSWTGVHYKSEGIIHTHWILTRYMERRSMWASNLVGHADFRRI</sequence>
<dbReference type="EMBL" id="JBJQND010000014">
    <property type="protein sequence ID" value="KAL3855503.1"/>
    <property type="molecule type" value="Genomic_DNA"/>
</dbReference>
<organism evidence="7 8">
    <name type="scientific">Sinanodonta woodiana</name>
    <name type="common">Chinese pond mussel</name>
    <name type="synonym">Anodonta woodiana</name>
    <dbReference type="NCBI Taxonomy" id="1069815"/>
    <lineage>
        <taxon>Eukaryota</taxon>
        <taxon>Metazoa</taxon>
        <taxon>Spiralia</taxon>
        <taxon>Lophotrochozoa</taxon>
        <taxon>Mollusca</taxon>
        <taxon>Bivalvia</taxon>
        <taxon>Autobranchia</taxon>
        <taxon>Heteroconchia</taxon>
        <taxon>Palaeoheterodonta</taxon>
        <taxon>Unionida</taxon>
        <taxon>Unionoidea</taxon>
        <taxon>Unionidae</taxon>
        <taxon>Unioninae</taxon>
        <taxon>Sinanodonta</taxon>
    </lineage>
</organism>
<evidence type="ECO:0000256" key="5">
    <source>
        <dbReference type="ARBA" id="ARBA00023267"/>
    </source>
</evidence>
<dbReference type="PANTHER" id="PTHR34399">
    <property type="entry name" value="AVIDIN-RELATED"/>
    <property type="match status" value="1"/>
</dbReference>
<evidence type="ECO:0000313" key="8">
    <source>
        <dbReference type="Proteomes" id="UP001634394"/>
    </source>
</evidence>
<comment type="similarity">
    <text evidence="2">Belongs to the avidin/streptavidin family.</text>
</comment>
<comment type="caution">
    <text evidence="7">The sequence shown here is derived from an EMBL/GenBank/DDBJ whole genome shotgun (WGS) entry which is preliminary data.</text>
</comment>
<evidence type="ECO:0000256" key="2">
    <source>
        <dbReference type="ARBA" id="ARBA00006297"/>
    </source>
</evidence>
<dbReference type="Pfam" id="PF01382">
    <property type="entry name" value="Avidin"/>
    <property type="match status" value="1"/>
</dbReference>
<keyword evidence="6" id="KW-0812">Transmembrane</keyword>
<dbReference type="Gene3D" id="2.40.128.30">
    <property type="entry name" value="Avidin-like"/>
    <property type="match status" value="1"/>
</dbReference>
<evidence type="ECO:0000256" key="4">
    <source>
        <dbReference type="ARBA" id="ARBA00022729"/>
    </source>
</evidence>
<keyword evidence="3" id="KW-0964">Secreted</keyword>
<dbReference type="InterPro" id="IPR051764">
    <property type="entry name" value="Avidin/Streptavidin-rel"/>
</dbReference>
<evidence type="ECO:0000256" key="1">
    <source>
        <dbReference type="ARBA" id="ARBA00004613"/>
    </source>
</evidence>
<dbReference type="InterPro" id="IPR036896">
    <property type="entry name" value="Avidin-like_sf"/>
</dbReference>
<reference evidence="7 8" key="1">
    <citation type="submission" date="2024-11" db="EMBL/GenBank/DDBJ databases">
        <title>Chromosome-level genome assembly of the freshwater bivalve Anodonta woodiana.</title>
        <authorList>
            <person name="Chen X."/>
        </authorList>
    </citation>
    <scope>NUCLEOTIDE SEQUENCE [LARGE SCALE GENOMIC DNA]</scope>
    <source>
        <strain evidence="7">MN2024</strain>
        <tissue evidence="7">Gills</tissue>
    </source>
</reference>
<dbReference type="PROSITE" id="PS51326">
    <property type="entry name" value="AVIDIN_2"/>
    <property type="match status" value="1"/>
</dbReference>
<gene>
    <name evidence="7" type="ORF">ACJMK2_014710</name>
</gene>
<proteinExistence type="inferred from homology"/>
<keyword evidence="6" id="KW-0472">Membrane</keyword>
<dbReference type="InterPro" id="IPR005468">
    <property type="entry name" value="Avidin/str"/>
</dbReference>
<evidence type="ECO:0000313" key="7">
    <source>
        <dbReference type="EMBL" id="KAL3855503.1"/>
    </source>
</evidence>
<evidence type="ECO:0000256" key="3">
    <source>
        <dbReference type="ARBA" id="ARBA00022525"/>
    </source>
</evidence>
<keyword evidence="5" id="KW-0092">Biotin</keyword>